<name>A0A2S9YNB9_9BACT</name>
<dbReference type="SUPFAM" id="SSF69318">
    <property type="entry name" value="Integrin alpha N-terminal domain"/>
    <property type="match status" value="1"/>
</dbReference>
<gene>
    <name evidence="2" type="ORF">ENSA7_37340</name>
</gene>
<dbReference type="InterPro" id="IPR028994">
    <property type="entry name" value="Integrin_alpha_N"/>
</dbReference>
<dbReference type="Proteomes" id="UP000238823">
    <property type="component" value="Unassembled WGS sequence"/>
</dbReference>
<evidence type="ECO:0000313" key="2">
    <source>
        <dbReference type="EMBL" id="PRQ06581.1"/>
    </source>
</evidence>
<proteinExistence type="predicted"/>
<organism evidence="2 3">
    <name type="scientific">Enhygromyxa salina</name>
    <dbReference type="NCBI Taxonomy" id="215803"/>
    <lineage>
        <taxon>Bacteria</taxon>
        <taxon>Pseudomonadati</taxon>
        <taxon>Myxococcota</taxon>
        <taxon>Polyangia</taxon>
        <taxon>Nannocystales</taxon>
        <taxon>Nannocystaceae</taxon>
        <taxon>Enhygromyxa</taxon>
    </lineage>
</organism>
<dbReference type="PANTHER" id="PTHR46580">
    <property type="entry name" value="SENSOR KINASE-RELATED"/>
    <property type="match status" value="1"/>
</dbReference>
<reference evidence="2 3" key="1">
    <citation type="submission" date="2018-03" db="EMBL/GenBank/DDBJ databases">
        <title>Draft Genome Sequences of the Obligatory Marine Myxobacteria Enhygromyxa salina SWB007.</title>
        <authorList>
            <person name="Poehlein A."/>
            <person name="Moghaddam J.A."/>
            <person name="Harms H."/>
            <person name="Alanjari M."/>
            <person name="Koenig G.M."/>
            <person name="Daniel R."/>
            <person name="Schaeberle T.F."/>
        </authorList>
    </citation>
    <scope>NUCLEOTIDE SEQUENCE [LARGE SCALE GENOMIC DNA]</scope>
    <source>
        <strain evidence="2 3">SWB007</strain>
    </source>
</reference>
<evidence type="ECO:0000313" key="3">
    <source>
        <dbReference type="Proteomes" id="UP000238823"/>
    </source>
</evidence>
<comment type="caution">
    <text evidence="2">The sequence shown here is derived from an EMBL/GenBank/DDBJ whole genome shotgun (WGS) entry which is preliminary data.</text>
</comment>
<keyword evidence="1" id="KW-0732">Signal</keyword>
<dbReference type="Gene3D" id="2.40.128.340">
    <property type="match status" value="2"/>
</dbReference>
<sequence>MRSTNMIANAKSILGAIAVVCSAGCVVDDDALEGLELDTTLRAAPESNQSFLGGDVWERDAQWCYHTGSQLHVGDLNGDHRADMLCHDGAGNKWVDLADSNGHFWGTDWKHEVSWCSHPGSKLHLGDYNGDGRDDMLCHDTAGQKWIDYADSNGQFWGTDWSYTDGWCAHAGSELHIGDFNGDGRDDMLCHDTDGQKWIDFANGSGQFWGTDWYYNAGWCYHPGTQLHIGDFNGDYRDDMLCHDAAGQKWIDYANSNGQFLGTDWYYNAGWCHHAGSQLFVGDFNGDGREDMLCHDSAGQKWIDYADSNGQFWGTNWYQNASWCYHAGSQLFVGDFNNSGRSDLLCHDTGNGYKWITFSML</sequence>
<dbReference type="OrthoDB" id="5513478at2"/>
<protein>
    <submittedName>
        <fullName evidence="2">FG-GAP repeat protein</fullName>
    </submittedName>
</protein>
<dbReference type="AlphaFoldDB" id="A0A2S9YNB9"/>
<dbReference type="Pfam" id="PF13517">
    <property type="entry name" value="FG-GAP_3"/>
    <property type="match status" value="2"/>
</dbReference>
<evidence type="ECO:0000256" key="1">
    <source>
        <dbReference type="ARBA" id="ARBA00022729"/>
    </source>
</evidence>
<accession>A0A2S9YNB9</accession>
<dbReference type="InterPro" id="IPR013517">
    <property type="entry name" value="FG-GAP"/>
</dbReference>
<dbReference type="EMBL" id="PVNL01000073">
    <property type="protein sequence ID" value="PRQ06581.1"/>
    <property type="molecule type" value="Genomic_DNA"/>
</dbReference>